<dbReference type="SUPFAM" id="SSF53474">
    <property type="entry name" value="alpha/beta-Hydrolases"/>
    <property type="match status" value="1"/>
</dbReference>
<accession>A0ABX1CPX5</accession>
<dbReference type="Proteomes" id="UP000732399">
    <property type="component" value="Unassembled WGS sequence"/>
</dbReference>
<protein>
    <submittedName>
        <fullName evidence="1">Uncharacterized protein</fullName>
    </submittedName>
</protein>
<comment type="caution">
    <text evidence="1">The sequence shown here is derived from an EMBL/GenBank/DDBJ whole genome shotgun (WGS) entry which is preliminary data.</text>
</comment>
<dbReference type="EMBL" id="JAAVJH010000003">
    <property type="protein sequence ID" value="NJR78355.1"/>
    <property type="molecule type" value="Genomic_DNA"/>
</dbReference>
<proteinExistence type="predicted"/>
<evidence type="ECO:0000313" key="2">
    <source>
        <dbReference type="Proteomes" id="UP000732399"/>
    </source>
</evidence>
<dbReference type="InterPro" id="IPR029058">
    <property type="entry name" value="AB_hydrolase_fold"/>
</dbReference>
<keyword evidence="2" id="KW-1185">Reference proteome</keyword>
<organism evidence="1 2">
    <name type="scientific">Sphingomonas corticis</name>
    <dbReference type="NCBI Taxonomy" id="2722791"/>
    <lineage>
        <taxon>Bacteria</taxon>
        <taxon>Pseudomonadati</taxon>
        <taxon>Pseudomonadota</taxon>
        <taxon>Alphaproteobacteria</taxon>
        <taxon>Sphingomonadales</taxon>
        <taxon>Sphingomonadaceae</taxon>
        <taxon>Sphingomonas</taxon>
    </lineage>
</organism>
<gene>
    <name evidence="1" type="ORF">HBH26_06945</name>
</gene>
<reference evidence="1 2" key="1">
    <citation type="submission" date="2020-03" db="EMBL/GenBank/DDBJ databases">
        <authorList>
            <person name="Wang L."/>
            <person name="He N."/>
            <person name="Li Y."/>
            <person name="Fang Y."/>
            <person name="Zhang F."/>
        </authorList>
    </citation>
    <scope>NUCLEOTIDE SEQUENCE [LARGE SCALE GENOMIC DNA]</scope>
    <source>
        <strain evidence="1 2">36D10-4-7</strain>
    </source>
</reference>
<name>A0ABX1CPX5_9SPHN</name>
<evidence type="ECO:0000313" key="1">
    <source>
        <dbReference type="EMBL" id="NJR78355.1"/>
    </source>
</evidence>
<sequence>MLRFGPAQGPTVLAAAALFEEGNRTRALLVEVLRRLAARGIGAALPDLPGQNDSLVPTADARLAEWRAAFAAVAAELPGPVHVVALRGGALLDAEARVASRWYLSPVSGAAQVREWRRVRALGGAADYAGNAIDEAMVAALAAAEPWVAGPLRVVRLDGDPRAADRHVPGAPLWRASEPRGDAALARVLADDIAAWIERCAT</sequence>